<evidence type="ECO:0000256" key="5">
    <source>
        <dbReference type="SAM" id="SignalP"/>
    </source>
</evidence>
<organism evidence="7 8">
    <name type="scientific">Ophiocordyceps camponoti-rufipedis</name>
    <dbReference type="NCBI Taxonomy" id="2004952"/>
    <lineage>
        <taxon>Eukaryota</taxon>
        <taxon>Fungi</taxon>
        <taxon>Dikarya</taxon>
        <taxon>Ascomycota</taxon>
        <taxon>Pezizomycotina</taxon>
        <taxon>Sordariomycetes</taxon>
        <taxon>Hypocreomycetidae</taxon>
        <taxon>Hypocreales</taxon>
        <taxon>Ophiocordycipitaceae</taxon>
        <taxon>Ophiocordyceps</taxon>
    </lineage>
</organism>
<reference evidence="7 8" key="1">
    <citation type="submission" date="2017-06" db="EMBL/GenBank/DDBJ databases">
        <title>Ant-infecting Ophiocordyceps genomes reveal a high diversity of potential behavioral manipulation genes and a possible major role for enterotoxins.</title>
        <authorList>
            <person name="De Bekker C."/>
            <person name="Evans H.C."/>
            <person name="Brachmann A."/>
            <person name="Hughes D.P."/>
        </authorList>
    </citation>
    <scope>NUCLEOTIDE SEQUENCE [LARGE SCALE GENOMIC DNA]</scope>
    <source>
        <strain evidence="7 8">Map16</strain>
    </source>
</reference>
<evidence type="ECO:0000256" key="3">
    <source>
        <dbReference type="PIRSR" id="PIRSR000137-1"/>
    </source>
</evidence>
<dbReference type="Gene3D" id="3.50.50.60">
    <property type="entry name" value="FAD/NAD(P)-binding domain"/>
    <property type="match status" value="2"/>
</dbReference>
<dbReference type="EMBL" id="NJES01000165">
    <property type="protein sequence ID" value="PHH76399.1"/>
    <property type="molecule type" value="Genomic_DNA"/>
</dbReference>
<dbReference type="PANTHER" id="PTHR11552">
    <property type="entry name" value="GLUCOSE-METHANOL-CHOLINE GMC OXIDOREDUCTASE"/>
    <property type="match status" value="1"/>
</dbReference>
<keyword evidence="4" id="KW-0285">Flavoprotein</keyword>
<dbReference type="InterPro" id="IPR000172">
    <property type="entry name" value="GMC_OxRdtase_N"/>
</dbReference>
<feature type="chain" id="PRO_5013219903" description="Glucose-methanol-choline oxidoreductase N-terminal domain-containing protein" evidence="5">
    <location>
        <begin position="21"/>
        <end position="577"/>
    </location>
</feature>
<dbReference type="GO" id="GO:0050660">
    <property type="term" value="F:flavin adenine dinucleotide binding"/>
    <property type="evidence" value="ECO:0007669"/>
    <property type="project" value="InterPro"/>
</dbReference>
<name>A0A2C5XLT8_9HYPO</name>
<evidence type="ECO:0000256" key="2">
    <source>
        <dbReference type="ARBA" id="ARBA00023180"/>
    </source>
</evidence>
<evidence type="ECO:0000256" key="4">
    <source>
        <dbReference type="PIRSR" id="PIRSR000137-2"/>
    </source>
</evidence>
<keyword evidence="2" id="KW-0325">Glycoprotein</keyword>
<evidence type="ECO:0000259" key="6">
    <source>
        <dbReference type="PROSITE" id="PS00624"/>
    </source>
</evidence>
<dbReference type="Proteomes" id="UP000226431">
    <property type="component" value="Unassembled WGS sequence"/>
</dbReference>
<feature type="domain" description="Glucose-methanol-choline oxidoreductase N-terminal" evidence="6">
    <location>
        <begin position="269"/>
        <end position="283"/>
    </location>
</feature>
<feature type="binding site" evidence="4">
    <location>
        <begin position="505"/>
        <end position="506"/>
    </location>
    <ligand>
        <name>FAD</name>
        <dbReference type="ChEBI" id="CHEBI:57692"/>
    </ligand>
</feature>
<protein>
    <recommendedName>
        <fullName evidence="6">Glucose-methanol-choline oxidoreductase N-terminal domain-containing protein</fullName>
    </recommendedName>
</protein>
<dbReference type="GO" id="GO:0044550">
    <property type="term" value="P:secondary metabolite biosynthetic process"/>
    <property type="evidence" value="ECO:0007669"/>
    <property type="project" value="TreeGrafter"/>
</dbReference>
<accession>A0A2C5XLT8</accession>
<dbReference type="PIRSF" id="PIRSF000137">
    <property type="entry name" value="Alcohol_oxidase"/>
    <property type="match status" value="1"/>
</dbReference>
<keyword evidence="8" id="KW-1185">Reference proteome</keyword>
<dbReference type="Gene3D" id="3.30.560.10">
    <property type="entry name" value="Glucose Oxidase, domain 3"/>
    <property type="match status" value="1"/>
</dbReference>
<comment type="similarity">
    <text evidence="1">Belongs to the GMC oxidoreductase family.</text>
</comment>
<evidence type="ECO:0000256" key="1">
    <source>
        <dbReference type="ARBA" id="ARBA00010790"/>
    </source>
</evidence>
<dbReference type="OrthoDB" id="269227at2759"/>
<comment type="caution">
    <text evidence="7">The sequence shown here is derived from an EMBL/GenBank/DDBJ whole genome shotgun (WGS) entry which is preliminary data.</text>
</comment>
<dbReference type="InterPro" id="IPR036188">
    <property type="entry name" value="FAD/NAD-bd_sf"/>
</dbReference>
<dbReference type="InterPro" id="IPR012132">
    <property type="entry name" value="GMC_OxRdtase"/>
</dbReference>
<feature type="active site" description="Proton acceptor" evidence="3">
    <location>
        <position position="550"/>
    </location>
</feature>
<evidence type="ECO:0000313" key="8">
    <source>
        <dbReference type="Proteomes" id="UP000226431"/>
    </source>
</evidence>
<gene>
    <name evidence="7" type="ORF">CDD80_1553</name>
</gene>
<sequence length="577" mass="62980">MTVRLVAIAILTSLLSPILAAIQRVPHGNWLGPLEGDITRYRVFDYIIAGGGTAGSALSLRLAEAGFRVALVEAGGTYEDADGGEHTVPSLDLAGVGWSTDDVSADGVDWGLDQLLPYYKRSVTFSPPRLEDRKANTSAIYFNPRDFDEDETRGPVDVGFSNYVSAWSTWLESGLRSVGLDREDEFNAGSLDGYHYTTTSIRSQDGTRSSAATFVYAARRKRLLKLSVFLRTQATKIIFKGRRATGMEVVHNGVSFKLKANKEVILSAGAFQSPQLLMVSGVGPIDTLRQLDIPIVKGLAGVGQNMWDHVMFGTGRVVRFPTRDELLADPLEFLEAEAEYRDRGTGVLSSGVIDLVGWEKLPARYRDGFSNETRDALASFPSDWPEIEYMPGDGYIGNFSNVLATQPADGRQYATILGALVAPLSRGNVSIRSASALDPPVIQPNWLSHPADQAMAVALFRRMREVWDSPGLSHMTEGPEYFPGPEIESDSDVLDMIRKSLMTVWHPSCTCKMGRPDDEMAVVDSRGRVHGVEGLRVVDASAMPLLPPGHPQSTVYALAEKIAEDIVKTGREKGKLV</sequence>
<dbReference type="Pfam" id="PF05199">
    <property type="entry name" value="GMC_oxred_C"/>
    <property type="match status" value="1"/>
</dbReference>
<dbReference type="SUPFAM" id="SSF51905">
    <property type="entry name" value="FAD/NAD(P)-binding domain"/>
    <property type="match status" value="1"/>
</dbReference>
<feature type="active site" description="Proton donor" evidence="3">
    <location>
        <position position="506"/>
    </location>
</feature>
<proteinExistence type="inferred from homology"/>
<dbReference type="Pfam" id="PF00732">
    <property type="entry name" value="GMC_oxred_N"/>
    <property type="match status" value="1"/>
</dbReference>
<evidence type="ECO:0000313" key="7">
    <source>
        <dbReference type="EMBL" id="PHH76399.1"/>
    </source>
</evidence>
<dbReference type="PANTHER" id="PTHR11552:SF138">
    <property type="entry name" value="DEHYDROGENASE PKFF-RELATED"/>
    <property type="match status" value="1"/>
</dbReference>
<comment type="cofactor">
    <cofactor evidence="4">
        <name>FAD</name>
        <dbReference type="ChEBI" id="CHEBI:57692"/>
    </cofactor>
</comment>
<dbReference type="SUPFAM" id="SSF54373">
    <property type="entry name" value="FAD-linked reductases, C-terminal domain"/>
    <property type="match status" value="1"/>
</dbReference>
<dbReference type="InterPro" id="IPR007867">
    <property type="entry name" value="GMC_OxRtase_C"/>
</dbReference>
<dbReference type="PROSITE" id="PS00624">
    <property type="entry name" value="GMC_OXRED_2"/>
    <property type="match status" value="1"/>
</dbReference>
<keyword evidence="4" id="KW-0274">FAD</keyword>
<feature type="signal peptide" evidence="5">
    <location>
        <begin position="1"/>
        <end position="20"/>
    </location>
</feature>
<dbReference type="STRING" id="2004952.A0A2C5XLT8"/>
<feature type="binding site" evidence="4">
    <location>
        <begin position="551"/>
        <end position="552"/>
    </location>
    <ligand>
        <name>FAD</name>
        <dbReference type="ChEBI" id="CHEBI:57692"/>
    </ligand>
</feature>
<dbReference type="AlphaFoldDB" id="A0A2C5XLT8"/>
<keyword evidence="5" id="KW-0732">Signal</keyword>
<dbReference type="GO" id="GO:0016614">
    <property type="term" value="F:oxidoreductase activity, acting on CH-OH group of donors"/>
    <property type="evidence" value="ECO:0007669"/>
    <property type="project" value="InterPro"/>
</dbReference>